<keyword evidence="5" id="KW-1133">Transmembrane helix</keyword>
<feature type="domain" description="Disease resistance R13L4/SHOC-2-like LRR" evidence="9">
    <location>
        <begin position="91"/>
        <end position="172"/>
    </location>
</feature>
<sequence length="193" mass="20766">MEIKEHVFGLLVMLAWLNVSYATLSPSGVNYEVVALMAIKQDIKDPHNVLDSWDFSSVDPCSWRMVTCTSDGSVFALGMPGQNLSGTLSPAIENLSNLQSIMLQDNAISGSIPGSIGKLRKLQTLDLSGNKFSGDLPSSFGDLMNLNLLRLNNNSLTGSVPESLSELGSLTLVDLSYNNLSGLLPKISARTFK</sequence>
<dbReference type="SMART" id="SM00369">
    <property type="entry name" value="LRR_TYP"/>
    <property type="match status" value="3"/>
</dbReference>
<dbReference type="InterPro" id="IPR013210">
    <property type="entry name" value="LRR_N_plant-typ"/>
</dbReference>
<dbReference type="Proteomes" id="UP001206925">
    <property type="component" value="Unassembled WGS sequence"/>
</dbReference>
<dbReference type="PANTHER" id="PTHR47988">
    <property type="entry name" value="SOMATIC EMBRYOGENESIS RECEPTOR KINASE 1"/>
    <property type="match status" value="1"/>
</dbReference>
<gene>
    <name evidence="10" type="ORF">M8C21_021493</name>
</gene>
<evidence type="ECO:0008006" key="12">
    <source>
        <dbReference type="Google" id="ProtNLM"/>
    </source>
</evidence>
<keyword evidence="3 7" id="KW-0732">Signal</keyword>
<dbReference type="InterPro" id="IPR032675">
    <property type="entry name" value="LRR_dom_sf"/>
</dbReference>
<feature type="signal peptide" evidence="7">
    <location>
        <begin position="1"/>
        <end position="22"/>
    </location>
</feature>
<comment type="caution">
    <text evidence="10">The sequence shown here is derived from an EMBL/GenBank/DDBJ whole genome shotgun (WGS) entry which is preliminary data.</text>
</comment>
<evidence type="ECO:0000256" key="7">
    <source>
        <dbReference type="SAM" id="SignalP"/>
    </source>
</evidence>
<evidence type="ECO:0000256" key="1">
    <source>
        <dbReference type="ARBA" id="ARBA00022614"/>
    </source>
</evidence>
<dbReference type="InterPro" id="IPR003591">
    <property type="entry name" value="Leu-rich_rpt_typical-subtyp"/>
</dbReference>
<keyword evidence="11" id="KW-1185">Reference proteome</keyword>
<name>A0AAD5G6C3_AMBAR</name>
<keyword evidence="6" id="KW-0472">Membrane</keyword>
<evidence type="ECO:0000313" key="10">
    <source>
        <dbReference type="EMBL" id="KAI7728998.1"/>
    </source>
</evidence>
<evidence type="ECO:0000256" key="5">
    <source>
        <dbReference type="ARBA" id="ARBA00022989"/>
    </source>
</evidence>
<evidence type="ECO:0000259" key="9">
    <source>
        <dbReference type="Pfam" id="PF23598"/>
    </source>
</evidence>
<evidence type="ECO:0000259" key="8">
    <source>
        <dbReference type="Pfam" id="PF08263"/>
    </source>
</evidence>
<proteinExistence type="predicted"/>
<keyword evidence="1" id="KW-0433">Leucine-rich repeat</keyword>
<keyword evidence="4" id="KW-0677">Repeat</keyword>
<keyword evidence="2" id="KW-0812">Transmembrane</keyword>
<dbReference type="InterPro" id="IPR055414">
    <property type="entry name" value="LRR_R13L4/SHOC2-like"/>
</dbReference>
<reference evidence="10" key="1">
    <citation type="submission" date="2022-06" db="EMBL/GenBank/DDBJ databases">
        <title>Uncovering the hologenomic basis of an extraordinary plant invasion.</title>
        <authorList>
            <person name="Bieker V.C."/>
            <person name="Martin M.D."/>
            <person name="Gilbert T."/>
            <person name="Hodgins K."/>
            <person name="Battlay P."/>
            <person name="Petersen B."/>
            <person name="Wilson J."/>
        </authorList>
    </citation>
    <scope>NUCLEOTIDE SEQUENCE</scope>
    <source>
        <strain evidence="10">AA19_3_7</strain>
        <tissue evidence="10">Leaf</tissue>
    </source>
</reference>
<evidence type="ECO:0000256" key="3">
    <source>
        <dbReference type="ARBA" id="ARBA00022729"/>
    </source>
</evidence>
<evidence type="ECO:0000256" key="6">
    <source>
        <dbReference type="ARBA" id="ARBA00023136"/>
    </source>
</evidence>
<dbReference type="AlphaFoldDB" id="A0AAD5G6C3"/>
<dbReference type="Gene3D" id="3.80.10.10">
    <property type="entry name" value="Ribonuclease Inhibitor"/>
    <property type="match status" value="1"/>
</dbReference>
<dbReference type="Pfam" id="PF23598">
    <property type="entry name" value="LRR_14"/>
    <property type="match status" value="1"/>
</dbReference>
<feature type="domain" description="Leucine-rich repeat-containing N-terminal plant-type" evidence="8">
    <location>
        <begin position="30"/>
        <end position="69"/>
    </location>
</feature>
<dbReference type="FunFam" id="3.80.10.10:FF:000024">
    <property type="entry name" value="Somatic embryogenesis receptor kinase 1"/>
    <property type="match status" value="1"/>
</dbReference>
<feature type="chain" id="PRO_5042189353" description="Leucine-rich repeat-containing N-terminal plant-type domain-containing protein" evidence="7">
    <location>
        <begin position="23"/>
        <end position="193"/>
    </location>
</feature>
<dbReference type="EMBL" id="JAMZMK010011092">
    <property type="protein sequence ID" value="KAI7728998.1"/>
    <property type="molecule type" value="Genomic_DNA"/>
</dbReference>
<evidence type="ECO:0000256" key="4">
    <source>
        <dbReference type="ARBA" id="ARBA00022737"/>
    </source>
</evidence>
<evidence type="ECO:0000256" key="2">
    <source>
        <dbReference type="ARBA" id="ARBA00022692"/>
    </source>
</evidence>
<evidence type="ECO:0000313" key="11">
    <source>
        <dbReference type="Proteomes" id="UP001206925"/>
    </source>
</evidence>
<accession>A0AAD5G6C3</accession>
<protein>
    <recommendedName>
        <fullName evidence="12">Leucine-rich repeat-containing N-terminal plant-type domain-containing protein</fullName>
    </recommendedName>
</protein>
<organism evidence="10 11">
    <name type="scientific">Ambrosia artemisiifolia</name>
    <name type="common">Common ragweed</name>
    <dbReference type="NCBI Taxonomy" id="4212"/>
    <lineage>
        <taxon>Eukaryota</taxon>
        <taxon>Viridiplantae</taxon>
        <taxon>Streptophyta</taxon>
        <taxon>Embryophyta</taxon>
        <taxon>Tracheophyta</taxon>
        <taxon>Spermatophyta</taxon>
        <taxon>Magnoliopsida</taxon>
        <taxon>eudicotyledons</taxon>
        <taxon>Gunneridae</taxon>
        <taxon>Pentapetalae</taxon>
        <taxon>asterids</taxon>
        <taxon>campanulids</taxon>
        <taxon>Asterales</taxon>
        <taxon>Asteraceae</taxon>
        <taxon>Asteroideae</taxon>
        <taxon>Heliantheae alliance</taxon>
        <taxon>Heliantheae</taxon>
        <taxon>Ambrosia</taxon>
    </lineage>
</organism>
<dbReference type="SUPFAM" id="SSF52058">
    <property type="entry name" value="L domain-like"/>
    <property type="match status" value="1"/>
</dbReference>
<dbReference type="Pfam" id="PF08263">
    <property type="entry name" value="LRRNT_2"/>
    <property type="match status" value="1"/>
</dbReference>